<name>A0A1I7XQJ4_HETBA</name>
<reference evidence="3" key="1">
    <citation type="submission" date="2016-11" db="UniProtKB">
        <authorList>
            <consortium name="WormBaseParasite"/>
        </authorList>
    </citation>
    <scope>IDENTIFICATION</scope>
</reference>
<evidence type="ECO:0000313" key="3">
    <source>
        <dbReference type="WBParaSite" id="Hba_19750"/>
    </source>
</evidence>
<keyword evidence="2" id="KW-1185">Reference proteome</keyword>
<feature type="transmembrane region" description="Helical" evidence="1">
    <location>
        <begin position="179"/>
        <end position="199"/>
    </location>
</feature>
<organism evidence="2 3">
    <name type="scientific">Heterorhabditis bacteriophora</name>
    <name type="common">Entomopathogenic nematode worm</name>
    <dbReference type="NCBI Taxonomy" id="37862"/>
    <lineage>
        <taxon>Eukaryota</taxon>
        <taxon>Metazoa</taxon>
        <taxon>Ecdysozoa</taxon>
        <taxon>Nematoda</taxon>
        <taxon>Chromadorea</taxon>
        <taxon>Rhabditida</taxon>
        <taxon>Rhabditina</taxon>
        <taxon>Rhabditomorpha</taxon>
        <taxon>Strongyloidea</taxon>
        <taxon>Heterorhabditidae</taxon>
        <taxon>Heterorhabditis</taxon>
    </lineage>
</organism>
<dbReference type="Proteomes" id="UP000095283">
    <property type="component" value="Unplaced"/>
</dbReference>
<dbReference type="AlphaFoldDB" id="A0A1I7XQJ4"/>
<evidence type="ECO:0000256" key="1">
    <source>
        <dbReference type="SAM" id="Phobius"/>
    </source>
</evidence>
<evidence type="ECO:0000313" key="2">
    <source>
        <dbReference type="Proteomes" id="UP000095283"/>
    </source>
</evidence>
<protein>
    <submittedName>
        <fullName evidence="3">EGF-like domain-containing protein</fullName>
    </submittedName>
</protein>
<keyword evidence="1" id="KW-0812">Transmembrane</keyword>
<accession>A0A1I7XQJ4</accession>
<keyword evidence="1" id="KW-0472">Membrane</keyword>
<sequence>MLLLSGCYRHMSCLVATYCFYLLDKCISTVPDDPNHTESSSSELWKLVTDIVRFLQMSLLSNVFLFFLISTMVFAGLRKRKPCVNGSPEGDRCYCIDGWTGAFCHRRMNCNGFERKDNGSSEDGNRVNNLDVVALKSRVYFTKSRNGGSYRSTIPVPVLLGQFCESFVTKDIYSYYNNIVSKTGALGILTIIPLFLIYASCERCAKRRQQQRVEKHLTGTMFTHPEKTVNSEAIAQLLERVEEE</sequence>
<dbReference type="WBParaSite" id="Hba_19750">
    <property type="protein sequence ID" value="Hba_19750"/>
    <property type="gene ID" value="Hba_19750"/>
</dbReference>
<proteinExistence type="predicted"/>
<feature type="transmembrane region" description="Helical" evidence="1">
    <location>
        <begin position="54"/>
        <end position="77"/>
    </location>
</feature>
<keyword evidence="1" id="KW-1133">Transmembrane helix</keyword>